<dbReference type="PANTHER" id="PTHR30160">
    <property type="entry name" value="TETRAACYLDISACCHARIDE 4'-KINASE-RELATED"/>
    <property type="match status" value="1"/>
</dbReference>
<gene>
    <name evidence="3" type="ORF">MNBD_IGNAVI01-1066</name>
</gene>
<evidence type="ECO:0000313" key="3">
    <source>
        <dbReference type="EMBL" id="VAX18690.1"/>
    </source>
</evidence>
<keyword evidence="2 3" id="KW-0808">Transferase</keyword>
<accession>A0A3B1C750</accession>
<dbReference type="PANTHER" id="PTHR30160:SF1">
    <property type="entry name" value="LIPOPOLYSACCHARIDE 1,2-N-ACETYLGLUCOSAMINETRANSFERASE-RELATED"/>
    <property type="match status" value="1"/>
</dbReference>
<dbReference type="InterPro" id="IPR051199">
    <property type="entry name" value="LPS_LOS_Heptosyltrfase"/>
</dbReference>
<evidence type="ECO:0000256" key="1">
    <source>
        <dbReference type="ARBA" id="ARBA00022676"/>
    </source>
</evidence>
<keyword evidence="1" id="KW-0328">Glycosyltransferase</keyword>
<dbReference type="CDD" id="cd03789">
    <property type="entry name" value="GT9_LPS_heptosyltransferase"/>
    <property type="match status" value="1"/>
</dbReference>
<sequence length="327" mass="37223">MKVSEAKRVLIIRLSSLGDVLLTTPVIRSLKKNYPDLTIDFLIKKNFEAAIQLNPNIDSMIIYNDSPELTAQLKENNYDLIIDLHNNFRTKKIVKQLGLPCYKFIKPNLEKFLLIHTKINLLKDKKTITVRYAEIIPEFQLDDKGLELFIPENVHSELEGLSNVVGFAPGAFHYTKRWPIEYYAELGNKLNDEGYTIVILGGESDKTICSDLQKMIPDSLDLSNNNDLSQTAVHIKHCKVFICNDSGLMHTASAVGTPVISIFGSTVQEFGFAPYRIKSIVVENNELKCRPCTHIGKSKCPRGHFKCMKKITPDRLYEKFNKFLEDL</sequence>
<dbReference type="GO" id="GO:0008713">
    <property type="term" value="F:ADP-heptose-lipopolysaccharide heptosyltransferase activity"/>
    <property type="evidence" value="ECO:0007669"/>
    <property type="project" value="TreeGrafter"/>
</dbReference>
<dbReference type="GO" id="GO:0009244">
    <property type="term" value="P:lipopolysaccharide core region biosynthetic process"/>
    <property type="evidence" value="ECO:0007669"/>
    <property type="project" value="TreeGrafter"/>
</dbReference>
<dbReference type="SUPFAM" id="SSF53756">
    <property type="entry name" value="UDP-Glycosyltransferase/glycogen phosphorylase"/>
    <property type="match status" value="1"/>
</dbReference>
<dbReference type="AlphaFoldDB" id="A0A3B1C750"/>
<dbReference type="Pfam" id="PF01075">
    <property type="entry name" value="Glyco_transf_9"/>
    <property type="match status" value="1"/>
</dbReference>
<dbReference type="InterPro" id="IPR002201">
    <property type="entry name" value="Glyco_trans_9"/>
</dbReference>
<protein>
    <submittedName>
        <fullName evidence="3">Lipopolysaccharide core heptosyltransferase III</fullName>
    </submittedName>
</protein>
<dbReference type="GO" id="GO:0005829">
    <property type="term" value="C:cytosol"/>
    <property type="evidence" value="ECO:0007669"/>
    <property type="project" value="TreeGrafter"/>
</dbReference>
<dbReference type="EMBL" id="UOGD01000111">
    <property type="protein sequence ID" value="VAX18690.1"/>
    <property type="molecule type" value="Genomic_DNA"/>
</dbReference>
<dbReference type="Gene3D" id="3.40.50.2000">
    <property type="entry name" value="Glycogen Phosphorylase B"/>
    <property type="match status" value="2"/>
</dbReference>
<reference evidence="3" key="1">
    <citation type="submission" date="2018-06" db="EMBL/GenBank/DDBJ databases">
        <authorList>
            <person name="Zhirakovskaya E."/>
        </authorList>
    </citation>
    <scope>NUCLEOTIDE SEQUENCE</scope>
</reference>
<organism evidence="3">
    <name type="scientific">hydrothermal vent metagenome</name>
    <dbReference type="NCBI Taxonomy" id="652676"/>
    <lineage>
        <taxon>unclassified sequences</taxon>
        <taxon>metagenomes</taxon>
        <taxon>ecological metagenomes</taxon>
    </lineage>
</organism>
<name>A0A3B1C750_9ZZZZ</name>
<evidence type="ECO:0000256" key="2">
    <source>
        <dbReference type="ARBA" id="ARBA00022679"/>
    </source>
</evidence>
<proteinExistence type="predicted"/>